<evidence type="ECO:0000313" key="3">
    <source>
        <dbReference type="Proteomes" id="UP001630127"/>
    </source>
</evidence>
<proteinExistence type="predicted"/>
<reference evidence="2 3" key="1">
    <citation type="submission" date="2024-11" db="EMBL/GenBank/DDBJ databases">
        <title>A near-complete genome assembly of Cinchona calisaya.</title>
        <authorList>
            <person name="Lian D.C."/>
            <person name="Zhao X.W."/>
            <person name="Wei L."/>
        </authorList>
    </citation>
    <scope>NUCLEOTIDE SEQUENCE [LARGE SCALE GENOMIC DNA]</scope>
    <source>
        <tissue evidence="2">Nenye</tissue>
    </source>
</reference>
<accession>A0ABD2YKX6</accession>
<dbReference type="PANTHER" id="PTHR31549:SF88">
    <property type="entry name" value="DUF4220 DOMAIN-CONTAINING PROTEIN"/>
    <property type="match status" value="1"/>
</dbReference>
<name>A0ABD2YKX6_9GENT</name>
<keyword evidence="1" id="KW-1133">Transmembrane helix</keyword>
<comment type="caution">
    <text evidence="2">The sequence shown here is derived from an EMBL/GenBank/DDBJ whole genome shotgun (WGS) entry which is preliminary data.</text>
</comment>
<dbReference type="InterPro" id="IPR004158">
    <property type="entry name" value="DUF247_pln"/>
</dbReference>
<dbReference type="Proteomes" id="UP001630127">
    <property type="component" value="Unassembled WGS sequence"/>
</dbReference>
<dbReference type="Pfam" id="PF03140">
    <property type="entry name" value="DUF247"/>
    <property type="match status" value="1"/>
</dbReference>
<evidence type="ECO:0000313" key="2">
    <source>
        <dbReference type="EMBL" id="KAL3506208.1"/>
    </source>
</evidence>
<dbReference type="EMBL" id="JBJUIK010000013">
    <property type="protein sequence ID" value="KAL3506208.1"/>
    <property type="molecule type" value="Genomic_DNA"/>
</dbReference>
<dbReference type="PANTHER" id="PTHR31549">
    <property type="entry name" value="PROTEIN, PUTATIVE (DUF247)-RELATED-RELATED"/>
    <property type="match status" value="1"/>
</dbReference>
<organism evidence="2 3">
    <name type="scientific">Cinchona calisaya</name>
    <dbReference type="NCBI Taxonomy" id="153742"/>
    <lineage>
        <taxon>Eukaryota</taxon>
        <taxon>Viridiplantae</taxon>
        <taxon>Streptophyta</taxon>
        <taxon>Embryophyta</taxon>
        <taxon>Tracheophyta</taxon>
        <taxon>Spermatophyta</taxon>
        <taxon>Magnoliopsida</taxon>
        <taxon>eudicotyledons</taxon>
        <taxon>Gunneridae</taxon>
        <taxon>Pentapetalae</taxon>
        <taxon>asterids</taxon>
        <taxon>lamiids</taxon>
        <taxon>Gentianales</taxon>
        <taxon>Rubiaceae</taxon>
        <taxon>Cinchonoideae</taxon>
        <taxon>Cinchoneae</taxon>
        <taxon>Cinchona</taxon>
    </lineage>
</organism>
<evidence type="ECO:0000256" key="1">
    <source>
        <dbReference type="SAM" id="Phobius"/>
    </source>
</evidence>
<keyword evidence="1" id="KW-0472">Membrane</keyword>
<feature type="transmembrane region" description="Helical" evidence="1">
    <location>
        <begin position="436"/>
        <end position="457"/>
    </location>
</feature>
<keyword evidence="1" id="KW-0812">Transmembrane</keyword>
<keyword evidence="3" id="KW-1185">Reference proteome</keyword>
<protein>
    <submittedName>
        <fullName evidence="2">Uncharacterized protein</fullName>
    </submittedName>
</protein>
<dbReference type="AlphaFoldDB" id="A0ABD2YKX6"/>
<gene>
    <name evidence="2" type="ORF">ACH5RR_031590</name>
</gene>
<sequence>MSTFRHQYNPIPNDSGQSEEIPLVSFKRKPIRRICQCPHFVLAEIGEKEKLQPSHPRFGPFYREDESEVSGKKAAWDKILEKSPDNKNKTLESYLSAMRRIEKEARDAYGGDKILYNYNLTQSEFRWMMIQDGCFFLLLALLILGVSPNQLGYPDKHIIFGKKDNEEDVKRWIESMFFVGNQIPLVVLNELMKQSFLQAIVQRVKNWEIPSDLSKKILYNLLVLPALEYANNQVTITSPLPVDLLDALHRLMIGPGDLISMDLVENETTEDDLEAGAEKGYSKGDISISATELSKKGIHFGIVEEGGCTEIDFKDYFLFPRLYLPTFTVDDDTELLCKSLKYYEISQKHCNGEGKMSQVMRSYLQFMNDLICTYEDVKILEKRGIIRANNPYTKEKLPMMLNKLAGKDKKTTTHKLHMLRIKLRDYNIAPWEKFKIVAILLFVFTVIQTFLAALSYIKPPK</sequence>